<feature type="transmembrane region" description="Helical" evidence="2">
    <location>
        <begin position="159"/>
        <end position="185"/>
    </location>
</feature>
<feature type="transmembrane region" description="Helical" evidence="2">
    <location>
        <begin position="24"/>
        <end position="45"/>
    </location>
</feature>
<keyword evidence="2" id="KW-0812">Transmembrane</keyword>
<protein>
    <submittedName>
        <fullName evidence="3">Uncharacterized protein</fullName>
    </submittedName>
</protein>
<feature type="transmembrane region" description="Helical" evidence="2">
    <location>
        <begin position="127"/>
        <end position="147"/>
    </location>
</feature>
<proteinExistence type="predicted"/>
<gene>
    <name evidence="3" type="ORF">MLD63_11595</name>
</gene>
<dbReference type="Proteomes" id="UP001203945">
    <property type="component" value="Unassembled WGS sequence"/>
</dbReference>
<feature type="transmembrane region" description="Helical" evidence="2">
    <location>
        <begin position="97"/>
        <end position="120"/>
    </location>
</feature>
<sequence length="216" mass="22956">MTLTDFLDCLAVAGQAGPAHTSTLGWATVGAYATCAALAVIVLRLRGRSAGRTFWRLVVVVSAALAVNEAIGAQWVVAALGECIARRDGWYGGRGGVQGALVAMIVVVAALLFTILIVAARRHLRGNWAAALGMLLLVDLAGLRMVSLHGLDRVLERPVAMISLAAMLEILGVGLIAVNALRHLTRPPSRRKRRRSHRPSVQGERRTRSPAGHRAA</sequence>
<comment type="caution">
    <text evidence="3">The sequence shown here is derived from an EMBL/GenBank/DDBJ whole genome shotgun (WGS) entry which is preliminary data.</text>
</comment>
<name>A0ABT1MS91_9RHOB</name>
<keyword evidence="4" id="KW-1185">Reference proteome</keyword>
<feature type="region of interest" description="Disordered" evidence="1">
    <location>
        <begin position="186"/>
        <end position="216"/>
    </location>
</feature>
<keyword evidence="2" id="KW-0472">Membrane</keyword>
<evidence type="ECO:0000313" key="3">
    <source>
        <dbReference type="EMBL" id="MCQ0971066.1"/>
    </source>
</evidence>
<evidence type="ECO:0000256" key="2">
    <source>
        <dbReference type="SAM" id="Phobius"/>
    </source>
</evidence>
<dbReference type="RefSeq" id="WP_255330083.1">
    <property type="nucleotide sequence ID" value="NZ_JAKZEU010000004.1"/>
</dbReference>
<feature type="transmembrane region" description="Helical" evidence="2">
    <location>
        <begin position="57"/>
        <end position="77"/>
    </location>
</feature>
<organism evidence="3 4">
    <name type="scientific">Paracoccus albicereus</name>
    <dbReference type="NCBI Taxonomy" id="2922394"/>
    <lineage>
        <taxon>Bacteria</taxon>
        <taxon>Pseudomonadati</taxon>
        <taxon>Pseudomonadota</taxon>
        <taxon>Alphaproteobacteria</taxon>
        <taxon>Rhodobacterales</taxon>
        <taxon>Paracoccaceae</taxon>
        <taxon>Paracoccus</taxon>
    </lineage>
</organism>
<accession>A0ABT1MS91</accession>
<evidence type="ECO:0000256" key="1">
    <source>
        <dbReference type="SAM" id="MobiDB-lite"/>
    </source>
</evidence>
<feature type="compositionally biased region" description="Basic residues" evidence="1">
    <location>
        <begin position="186"/>
        <end position="198"/>
    </location>
</feature>
<evidence type="ECO:0000313" key="4">
    <source>
        <dbReference type="Proteomes" id="UP001203945"/>
    </source>
</evidence>
<keyword evidence="2" id="KW-1133">Transmembrane helix</keyword>
<reference evidence="3 4" key="1">
    <citation type="submission" date="2022-03" db="EMBL/GenBank/DDBJ databases">
        <authorList>
            <person name="He Y."/>
        </authorList>
    </citation>
    <scope>NUCLEOTIDE SEQUENCE [LARGE SCALE GENOMIC DNA]</scope>
    <source>
        <strain evidence="3 4">TK19116</strain>
    </source>
</reference>
<dbReference type="EMBL" id="JAKZEU010000004">
    <property type="protein sequence ID" value="MCQ0971066.1"/>
    <property type="molecule type" value="Genomic_DNA"/>
</dbReference>